<feature type="chain" id="PRO_5046095965" evidence="1">
    <location>
        <begin position="24"/>
        <end position="395"/>
    </location>
</feature>
<dbReference type="Pfam" id="PF08308">
    <property type="entry name" value="PEGA"/>
    <property type="match status" value="1"/>
</dbReference>
<reference evidence="3 4" key="1">
    <citation type="submission" date="2021-12" db="EMBL/GenBank/DDBJ databases">
        <title>Discovery of the Pendulisporaceae a myxobacterial family with distinct sporulation behavior and unique specialized metabolism.</title>
        <authorList>
            <person name="Garcia R."/>
            <person name="Popoff A."/>
            <person name="Bader C.D."/>
            <person name="Loehr J."/>
            <person name="Walesch S."/>
            <person name="Walt C."/>
            <person name="Boldt J."/>
            <person name="Bunk B."/>
            <person name="Haeckl F.J.F.P.J."/>
            <person name="Gunesch A.P."/>
            <person name="Birkelbach J."/>
            <person name="Nuebel U."/>
            <person name="Pietschmann T."/>
            <person name="Bach T."/>
            <person name="Mueller R."/>
        </authorList>
    </citation>
    <scope>NUCLEOTIDE SEQUENCE [LARGE SCALE GENOMIC DNA]</scope>
    <source>
        <strain evidence="3 4">MSr11954</strain>
    </source>
</reference>
<evidence type="ECO:0000313" key="4">
    <source>
        <dbReference type="Proteomes" id="UP001370348"/>
    </source>
</evidence>
<dbReference type="SUPFAM" id="SSF48452">
    <property type="entry name" value="TPR-like"/>
    <property type="match status" value="1"/>
</dbReference>
<feature type="domain" description="PEGA" evidence="2">
    <location>
        <begin position="124"/>
        <end position="187"/>
    </location>
</feature>
<keyword evidence="4" id="KW-1185">Reference proteome</keyword>
<evidence type="ECO:0000313" key="3">
    <source>
        <dbReference type="EMBL" id="WXB14413.1"/>
    </source>
</evidence>
<evidence type="ECO:0000256" key="1">
    <source>
        <dbReference type="SAM" id="SignalP"/>
    </source>
</evidence>
<dbReference type="Proteomes" id="UP001370348">
    <property type="component" value="Chromosome"/>
</dbReference>
<accession>A0ABZ2LX33</accession>
<gene>
    <name evidence="3" type="ORF">LZC94_42135</name>
</gene>
<dbReference type="InterPro" id="IPR013229">
    <property type="entry name" value="PEGA"/>
</dbReference>
<proteinExistence type="predicted"/>
<feature type="signal peptide" evidence="1">
    <location>
        <begin position="1"/>
        <end position="23"/>
    </location>
</feature>
<sequence>MRSLVLALSVLAALVGSHATASAQAPDGQDVVRARGLDQQGVRAFREGRYRDAIRLFNAAYRLGGPSSEIWNVVRCYQRLDEPEDAASALALYLEQPDLRPSERAEALRELQELHRRPSPTSFDTDPIGATVFVDGRPAASPTPLEIDVSPGAHRIRIERAGYHPHESKVEARFGRAILVSVKLVPTSASIDAGGSPEGGTMATSGPARRFLISAEGGLFVPRLGSLQGSARPAGHLALRYVFNPESRVLLTAGLRATALSYGGTSPAPLCQMANGASSVEAGGLVTAGFAVRASPRIRIGADVGVGAAGLFGGESNAEASAAGCPSSRGLAVLGHAGLEASIALTPALRLIVSPLTFQAHPAFRGAREIPPSTVDASGLWWRLGSSMGFAFDAK</sequence>
<dbReference type="InterPro" id="IPR011990">
    <property type="entry name" value="TPR-like_helical_dom_sf"/>
</dbReference>
<organism evidence="3 4">
    <name type="scientific">Pendulispora albinea</name>
    <dbReference type="NCBI Taxonomy" id="2741071"/>
    <lineage>
        <taxon>Bacteria</taxon>
        <taxon>Pseudomonadati</taxon>
        <taxon>Myxococcota</taxon>
        <taxon>Myxococcia</taxon>
        <taxon>Myxococcales</taxon>
        <taxon>Sorangiineae</taxon>
        <taxon>Pendulisporaceae</taxon>
        <taxon>Pendulispora</taxon>
    </lineage>
</organism>
<keyword evidence="1" id="KW-0732">Signal</keyword>
<evidence type="ECO:0000259" key="2">
    <source>
        <dbReference type="Pfam" id="PF08308"/>
    </source>
</evidence>
<protein>
    <submittedName>
        <fullName evidence="3">PEGA domain-containing protein</fullName>
    </submittedName>
</protein>
<dbReference type="EMBL" id="CP089984">
    <property type="protein sequence ID" value="WXB14413.1"/>
    <property type="molecule type" value="Genomic_DNA"/>
</dbReference>
<dbReference type="RefSeq" id="WP_394824033.1">
    <property type="nucleotide sequence ID" value="NZ_CP089984.1"/>
</dbReference>
<name>A0ABZ2LX33_9BACT</name>